<accession>A0A1Y1S1V5</accession>
<dbReference type="Pfam" id="PF00005">
    <property type="entry name" value="ABC_tran"/>
    <property type="match status" value="1"/>
</dbReference>
<dbReference type="RefSeq" id="WP_083047728.1">
    <property type="nucleotide sequence ID" value="NZ_MWQY01000002.1"/>
</dbReference>
<gene>
    <name evidence="6" type="ORF">B4O97_01785</name>
</gene>
<dbReference type="PANTHER" id="PTHR43776">
    <property type="entry name" value="TRANSPORT ATP-BINDING PROTEIN"/>
    <property type="match status" value="1"/>
</dbReference>
<evidence type="ECO:0000256" key="2">
    <source>
        <dbReference type="ARBA" id="ARBA00022448"/>
    </source>
</evidence>
<dbReference type="OrthoDB" id="337094at2"/>
<dbReference type="GO" id="GO:0016887">
    <property type="term" value="F:ATP hydrolysis activity"/>
    <property type="evidence" value="ECO:0007669"/>
    <property type="project" value="InterPro"/>
</dbReference>
<dbReference type="PANTHER" id="PTHR43776:SF7">
    <property type="entry name" value="D,D-DIPEPTIDE TRANSPORT ATP-BINDING PROTEIN DDPF-RELATED"/>
    <property type="match status" value="1"/>
</dbReference>
<evidence type="ECO:0000256" key="3">
    <source>
        <dbReference type="ARBA" id="ARBA00022741"/>
    </source>
</evidence>
<dbReference type="STRING" id="1963862.B4O97_01785"/>
<dbReference type="NCBIfam" id="TIGR01727">
    <property type="entry name" value="oligo_HPY"/>
    <property type="match status" value="1"/>
</dbReference>
<keyword evidence="4 6" id="KW-0067">ATP-binding</keyword>
<dbReference type="PROSITE" id="PS00211">
    <property type="entry name" value="ABC_TRANSPORTER_1"/>
    <property type="match status" value="1"/>
</dbReference>
<dbReference type="PROSITE" id="PS50893">
    <property type="entry name" value="ABC_TRANSPORTER_2"/>
    <property type="match status" value="1"/>
</dbReference>
<dbReference type="Pfam" id="PF08352">
    <property type="entry name" value="oligo_HPY"/>
    <property type="match status" value="1"/>
</dbReference>
<dbReference type="EMBL" id="MWQY01000002">
    <property type="protein sequence ID" value="ORC37757.1"/>
    <property type="molecule type" value="Genomic_DNA"/>
</dbReference>
<evidence type="ECO:0000313" key="7">
    <source>
        <dbReference type="Proteomes" id="UP000192343"/>
    </source>
</evidence>
<keyword evidence="3" id="KW-0547">Nucleotide-binding</keyword>
<dbReference type="InterPro" id="IPR013563">
    <property type="entry name" value="Oligopep_ABC_C"/>
</dbReference>
<dbReference type="InterPro" id="IPR027417">
    <property type="entry name" value="P-loop_NTPase"/>
</dbReference>
<organism evidence="6 7">
    <name type="scientific">Marispirochaeta aestuarii</name>
    <dbReference type="NCBI Taxonomy" id="1963862"/>
    <lineage>
        <taxon>Bacteria</taxon>
        <taxon>Pseudomonadati</taxon>
        <taxon>Spirochaetota</taxon>
        <taxon>Spirochaetia</taxon>
        <taxon>Spirochaetales</taxon>
        <taxon>Spirochaetaceae</taxon>
        <taxon>Marispirochaeta</taxon>
    </lineage>
</organism>
<dbReference type="FunFam" id="3.40.50.300:FF:000016">
    <property type="entry name" value="Oligopeptide ABC transporter ATP-binding component"/>
    <property type="match status" value="1"/>
</dbReference>
<evidence type="ECO:0000256" key="1">
    <source>
        <dbReference type="ARBA" id="ARBA00005417"/>
    </source>
</evidence>
<dbReference type="SMART" id="SM00382">
    <property type="entry name" value="AAA"/>
    <property type="match status" value="1"/>
</dbReference>
<dbReference type="GO" id="GO:0015833">
    <property type="term" value="P:peptide transport"/>
    <property type="evidence" value="ECO:0007669"/>
    <property type="project" value="InterPro"/>
</dbReference>
<dbReference type="SUPFAM" id="SSF52540">
    <property type="entry name" value="P-loop containing nucleoside triphosphate hydrolases"/>
    <property type="match status" value="1"/>
</dbReference>
<feature type="domain" description="ABC transporter" evidence="5">
    <location>
        <begin position="7"/>
        <end position="263"/>
    </location>
</feature>
<dbReference type="InterPro" id="IPR017871">
    <property type="entry name" value="ABC_transporter-like_CS"/>
</dbReference>
<dbReference type="Proteomes" id="UP000192343">
    <property type="component" value="Unassembled WGS sequence"/>
</dbReference>
<comment type="caution">
    <text evidence="6">The sequence shown here is derived from an EMBL/GenBank/DDBJ whole genome shotgun (WGS) entry which is preliminary data.</text>
</comment>
<proteinExistence type="inferred from homology"/>
<keyword evidence="7" id="KW-1185">Reference proteome</keyword>
<dbReference type="CDD" id="cd03257">
    <property type="entry name" value="ABC_NikE_OppD_transporters"/>
    <property type="match status" value="1"/>
</dbReference>
<dbReference type="AlphaFoldDB" id="A0A1Y1S1V5"/>
<name>A0A1Y1S1V5_9SPIO</name>
<keyword evidence="2" id="KW-0813">Transport</keyword>
<dbReference type="InterPro" id="IPR050319">
    <property type="entry name" value="ABC_transp_ATP-bind"/>
</dbReference>
<sequence>MSNATLLETRDLKLHFPIEEGILLKKTVGHIRAVDGVSLSINRGETLGLVGESGCGKSTTARAIAQLYPPTAGKVFFQGRNLPELSPRELLKARGDMQMVFQDPYASLNPRMTVRSIIAEPLQIYTRQKILRLSQNEIERRVEELMERVGLSKFYKNRYPHEFSGGQRQRIGIARALALNPKLILLDEPVSALDVSIQSQILNLLVELQKDLGLTYLFIAHDLAVIEYISTRVAVMYLGKIVEIAEATELYRNPRHPYTQALLSAAPIPDPKVERQRRRIILTGDVPSPDRERHGCYFYDRCPKRMDVCKGNIPELLETDSAHEVACYLYQDTKGLK</sequence>
<dbReference type="Gene3D" id="3.40.50.300">
    <property type="entry name" value="P-loop containing nucleotide triphosphate hydrolases"/>
    <property type="match status" value="1"/>
</dbReference>
<dbReference type="GO" id="GO:0005524">
    <property type="term" value="F:ATP binding"/>
    <property type="evidence" value="ECO:0007669"/>
    <property type="project" value="UniProtKB-KW"/>
</dbReference>
<dbReference type="GO" id="GO:0055085">
    <property type="term" value="P:transmembrane transport"/>
    <property type="evidence" value="ECO:0007669"/>
    <property type="project" value="UniProtKB-ARBA"/>
</dbReference>
<evidence type="ECO:0000256" key="4">
    <source>
        <dbReference type="ARBA" id="ARBA00022840"/>
    </source>
</evidence>
<evidence type="ECO:0000313" key="6">
    <source>
        <dbReference type="EMBL" id="ORC37757.1"/>
    </source>
</evidence>
<protein>
    <submittedName>
        <fullName evidence="6">Peptide ABC transporter ATP-binding protein</fullName>
    </submittedName>
</protein>
<dbReference type="InterPro" id="IPR003593">
    <property type="entry name" value="AAA+_ATPase"/>
</dbReference>
<reference evidence="6 7" key="1">
    <citation type="submission" date="2017-03" db="EMBL/GenBank/DDBJ databases">
        <title>Draft Genome sequence of Marispirochaeta sp. strain JC444.</title>
        <authorList>
            <person name="Shivani Y."/>
            <person name="Subhash Y."/>
            <person name="Sasikala C."/>
            <person name="Ramana C."/>
        </authorList>
    </citation>
    <scope>NUCLEOTIDE SEQUENCE [LARGE SCALE GENOMIC DNA]</scope>
    <source>
        <strain evidence="6 7">JC444</strain>
    </source>
</reference>
<evidence type="ECO:0000259" key="5">
    <source>
        <dbReference type="PROSITE" id="PS50893"/>
    </source>
</evidence>
<dbReference type="InterPro" id="IPR003439">
    <property type="entry name" value="ABC_transporter-like_ATP-bd"/>
</dbReference>
<comment type="similarity">
    <text evidence="1">Belongs to the ABC transporter superfamily.</text>
</comment>